<reference evidence="2" key="2">
    <citation type="journal article" date="2015" name="Data Brief">
        <title>Shoot transcriptome of the giant reed, Arundo donax.</title>
        <authorList>
            <person name="Barrero R.A."/>
            <person name="Guerrero F.D."/>
            <person name="Moolhuijzen P."/>
            <person name="Goolsby J.A."/>
            <person name="Tidwell J."/>
            <person name="Bellgard S.E."/>
            <person name="Bellgard M.I."/>
        </authorList>
    </citation>
    <scope>NUCLEOTIDE SEQUENCE</scope>
    <source>
        <tissue evidence="2">Shoot tissue taken approximately 20 cm above the soil surface</tissue>
    </source>
</reference>
<dbReference type="EMBL" id="GBRH01236889">
    <property type="protein sequence ID" value="JAD61006.1"/>
    <property type="molecule type" value="Transcribed_RNA"/>
</dbReference>
<feature type="compositionally biased region" description="Basic and acidic residues" evidence="1">
    <location>
        <begin position="81"/>
        <end position="114"/>
    </location>
</feature>
<evidence type="ECO:0000313" key="2">
    <source>
        <dbReference type="EMBL" id="JAD61006.1"/>
    </source>
</evidence>
<reference evidence="2" key="1">
    <citation type="submission" date="2014-09" db="EMBL/GenBank/DDBJ databases">
        <authorList>
            <person name="Magalhaes I.L.F."/>
            <person name="Oliveira U."/>
            <person name="Santos F.R."/>
            <person name="Vidigal T.H.D.A."/>
            <person name="Brescovit A.D."/>
            <person name="Santos A.J."/>
        </authorList>
    </citation>
    <scope>NUCLEOTIDE SEQUENCE</scope>
    <source>
        <tissue evidence="2">Shoot tissue taken approximately 20 cm above the soil surface</tissue>
    </source>
</reference>
<accession>A0A0A9BCE7</accession>
<name>A0A0A9BCE7_ARUDO</name>
<dbReference type="AlphaFoldDB" id="A0A0A9BCE7"/>
<proteinExistence type="predicted"/>
<sequence length="114" mass="12060">MQPSPTGVGKHIEDVALGLGGVEAVADVQGTKRPVLLPMPLPPRLDLVVWVRPPRNRLRLTLVDAGAGAGAGAAASSEWRGTADGKEEEATAAADRRDGGRPRLELELERPLQR</sequence>
<organism evidence="2">
    <name type="scientific">Arundo donax</name>
    <name type="common">Giant reed</name>
    <name type="synonym">Donax arundinaceus</name>
    <dbReference type="NCBI Taxonomy" id="35708"/>
    <lineage>
        <taxon>Eukaryota</taxon>
        <taxon>Viridiplantae</taxon>
        <taxon>Streptophyta</taxon>
        <taxon>Embryophyta</taxon>
        <taxon>Tracheophyta</taxon>
        <taxon>Spermatophyta</taxon>
        <taxon>Magnoliopsida</taxon>
        <taxon>Liliopsida</taxon>
        <taxon>Poales</taxon>
        <taxon>Poaceae</taxon>
        <taxon>PACMAD clade</taxon>
        <taxon>Arundinoideae</taxon>
        <taxon>Arundineae</taxon>
        <taxon>Arundo</taxon>
    </lineage>
</organism>
<feature type="region of interest" description="Disordered" evidence="1">
    <location>
        <begin position="69"/>
        <end position="114"/>
    </location>
</feature>
<protein>
    <submittedName>
        <fullName evidence="2">Uncharacterized protein</fullName>
    </submittedName>
</protein>
<evidence type="ECO:0000256" key="1">
    <source>
        <dbReference type="SAM" id="MobiDB-lite"/>
    </source>
</evidence>